<evidence type="ECO:0000313" key="1">
    <source>
        <dbReference type="EMBL" id="TFK70440.1"/>
    </source>
</evidence>
<sequence length="346" mass="38424">MGKSNKKLKVALQSQQSRLKEKDRIIQAAQLAQQRQKQKSVASTGGGSKSKSSSSKSKGHNTQPTRRPTIPFKPTDKILLVGEGDFSFARALVVDPPSGSELSYLPPGNITATAYDSEVECYEKYPRSQEIVETLRQLGVEVLFGVDATRLERLSSLKGRKWDRIVWNFPHAGKGITDQDRNILSNQVLLLGFLRSAAKLLVEGPVPTLVGKGKQKATDDDESGDEHGKSKASTSMAVEEDPEDQKFVQTFTSPEETVRTRGTILITLRNVPPYTLWDLPRLAKKPPLPTGSTPPNPHFTLLRSFAFVRSLWKGYEHRMTKGERANGTGRTGEGGEDRTWEFHLRD</sequence>
<name>A0ACD3AXI6_9AGAR</name>
<organism evidence="1 2">
    <name type="scientific">Pluteus cervinus</name>
    <dbReference type="NCBI Taxonomy" id="181527"/>
    <lineage>
        <taxon>Eukaryota</taxon>
        <taxon>Fungi</taxon>
        <taxon>Dikarya</taxon>
        <taxon>Basidiomycota</taxon>
        <taxon>Agaricomycotina</taxon>
        <taxon>Agaricomycetes</taxon>
        <taxon>Agaricomycetidae</taxon>
        <taxon>Agaricales</taxon>
        <taxon>Pluteineae</taxon>
        <taxon>Pluteaceae</taxon>
        <taxon>Pluteus</taxon>
    </lineage>
</organism>
<accession>A0ACD3AXI6</accession>
<dbReference type="EMBL" id="ML208313">
    <property type="protein sequence ID" value="TFK70440.1"/>
    <property type="molecule type" value="Genomic_DNA"/>
</dbReference>
<dbReference type="Proteomes" id="UP000308600">
    <property type="component" value="Unassembled WGS sequence"/>
</dbReference>
<proteinExistence type="predicted"/>
<protein>
    <submittedName>
        <fullName evidence="1">Uncharacterized protein</fullName>
    </submittedName>
</protein>
<keyword evidence="2" id="KW-1185">Reference proteome</keyword>
<evidence type="ECO:0000313" key="2">
    <source>
        <dbReference type="Proteomes" id="UP000308600"/>
    </source>
</evidence>
<gene>
    <name evidence="1" type="ORF">BDN72DRAFT_896446</name>
</gene>
<reference evidence="1 2" key="1">
    <citation type="journal article" date="2019" name="Nat. Ecol. Evol.">
        <title>Megaphylogeny resolves global patterns of mushroom evolution.</title>
        <authorList>
            <person name="Varga T."/>
            <person name="Krizsan K."/>
            <person name="Foldi C."/>
            <person name="Dima B."/>
            <person name="Sanchez-Garcia M."/>
            <person name="Sanchez-Ramirez S."/>
            <person name="Szollosi G.J."/>
            <person name="Szarkandi J.G."/>
            <person name="Papp V."/>
            <person name="Albert L."/>
            <person name="Andreopoulos W."/>
            <person name="Angelini C."/>
            <person name="Antonin V."/>
            <person name="Barry K.W."/>
            <person name="Bougher N.L."/>
            <person name="Buchanan P."/>
            <person name="Buyck B."/>
            <person name="Bense V."/>
            <person name="Catcheside P."/>
            <person name="Chovatia M."/>
            <person name="Cooper J."/>
            <person name="Damon W."/>
            <person name="Desjardin D."/>
            <person name="Finy P."/>
            <person name="Geml J."/>
            <person name="Haridas S."/>
            <person name="Hughes K."/>
            <person name="Justo A."/>
            <person name="Karasinski D."/>
            <person name="Kautmanova I."/>
            <person name="Kiss B."/>
            <person name="Kocsube S."/>
            <person name="Kotiranta H."/>
            <person name="LaButti K.M."/>
            <person name="Lechner B.E."/>
            <person name="Liimatainen K."/>
            <person name="Lipzen A."/>
            <person name="Lukacs Z."/>
            <person name="Mihaltcheva S."/>
            <person name="Morgado L.N."/>
            <person name="Niskanen T."/>
            <person name="Noordeloos M.E."/>
            <person name="Ohm R.A."/>
            <person name="Ortiz-Santana B."/>
            <person name="Ovrebo C."/>
            <person name="Racz N."/>
            <person name="Riley R."/>
            <person name="Savchenko A."/>
            <person name="Shiryaev A."/>
            <person name="Soop K."/>
            <person name="Spirin V."/>
            <person name="Szebenyi C."/>
            <person name="Tomsovsky M."/>
            <person name="Tulloss R.E."/>
            <person name="Uehling J."/>
            <person name="Grigoriev I.V."/>
            <person name="Vagvolgyi C."/>
            <person name="Papp T."/>
            <person name="Martin F.M."/>
            <person name="Miettinen O."/>
            <person name="Hibbett D.S."/>
            <person name="Nagy L.G."/>
        </authorList>
    </citation>
    <scope>NUCLEOTIDE SEQUENCE [LARGE SCALE GENOMIC DNA]</scope>
    <source>
        <strain evidence="1 2">NL-1719</strain>
    </source>
</reference>